<feature type="signal peptide" evidence="1">
    <location>
        <begin position="1"/>
        <end position="23"/>
    </location>
</feature>
<dbReference type="RefSeq" id="WP_130154569.1">
    <property type="nucleotide sequence ID" value="NZ_SCFB01000021.1"/>
</dbReference>
<keyword evidence="3" id="KW-1185">Reference proteome</keyword>
<proteinExistence type="predicted"/>
<sequence>MKRSLVLGGILLASAAAFKPVQASSALWEISASSLRRCYAPLRASLFSVPNRLFSSSEFRTGRYAQITEDVVFKRIMHKEAIRNSFLSAVLGQPVSPILKFWIRL</sequence>
<evidence type="ECO:0000313" key="2">
    <source>
        <dbReference type="EMBL" id="RZI45231.1"/>
    </source>
</evidence>
<keyword evidence="1" id="KW-0732">Signal</keyword>
<organism evidence="2 3">
    <name type="scientific">Candidatus Finniella inopinata</name>
    <dbReference type="NCBI Taxonomy" id="1696036"/>
    <lineage>
        <taxon>Bacteria</taxon>
        <taxon>Pseudomonadati</taxon>
        <taxon>Pseudomonadota</taxon>
        <taxon>Alphaproteobacteria</taxon>
        <taxon>Holosporales</taxon>
        <taxon>Candidatus Paracaedibacteraceae</taxon>
        <taxon>Candidatus Finniella</taxon>
    </lineage>
</organism>
<accession>A0A4Q7DES5</accession>
<reference evidence="2 3" key="1">
    <citation type="submission" date="2018-10" db="EMBL/GenBank/DDBJ databases">
        <title>An updated phylogeny of the Alphaproteobacteria reveals that the parasitic Rickettsiales and Holosporales have independent origins.</title>
        <authorList>
            <person name="Munoz-Gomez S.A."/>
            <person name="Hess S."/>
            <person name="Burger G."/>
            <person name="Lang B.F."/>
            <person name="Susko E."/>
            <person name="Slamovits C.H."/>
            <person name="Roger A.J."/>
        </authorList>
    </citation>
    <scope>NUCLEOTIDE SEQUENCE [LARGE SCALE GENOMIC DNA]</scope>
    <source>
        <strain evidence="2">HOLO01</strain>
    </source>
</reference>
<comment type="caution">
    <text evidence="2">The sequence shown here is derived from an EMBL/GenBank/DDBJ whole genome shotgun (WGS) entry which is preliminary data.</text>
</comment>
<protein>
    <submittedName>
        <fullName evidence="2">Uncharacterized protein</fullName>
    </submittedName>
</protein>
<evidence type="ECO:0000313" key="3">
    <source>
        <dbReference type="Proteomes" id="UP000293550"/>
    </source>
</evidence>
<dbReference type="Proteomes" id="UP000293550">
    <property type="component" value="Unassembled WGS sequence"/>
</dbReference>
<dbReference type="EMBL" id="SCFB01000021">
    <property type="protein sequence ID" value="RZI45231.1"/>
    <property type="molecule type" value="Genomic_DNA"/>
</dbReference>
<feature type="chain" id="PRO_5020426946" evidence="1">
    <location>
        <begin position="24"/>
        <end position="105"/>
    </location>
</feature>
<dbReference type="AlphaFoldDB" id="A0A4Q7DES5"/>
<evidence type="ECO:0000256" key="1">
    <source>
        <dbReference type="SAM" id="SignalP"/>
    </source>
</evidence>
<gene>
    <name evidence="2" type="ORF">EQU50_07830</name>
</gene>
<name>A0A4Q7DES5_9PROT</name>